<dbReference type="GO" id="GO:0005811">
    <property type="term" value="C:lipid droplet"/>
    <property type="evidence" value="ECO:0007669"/>
    <property type="project" value="TreeGrafter"/>
</dbReference>
<dbReference type="InterPro" id="IPR000073">
    <property type="entry name" value="AB_hydrolase_1"/>
</dbReference>
<evidence type="ECO:0000313" key="4">
    <source>
        <dbReference type="EMBL" id="KAK0409231.1"/>
    </source>
</evidence>
<dbReference type="Gene3D" id="3.40.50.1820">
    <property type="entry name" value="alpha/beta hydrolase"/>
    <property type="match status" value="1"/>
</dbReference>
<dbReference type="PRINTS" id="PR00111">
    <property type="entry name" value="ABHYDROLASE"/>
</dbReference>
<protein>
    <recommendedName>
        <fullName evidence="3">AB hydrolase-1 domain-containing protein</fullName>
    </recommendedName>
</protein>
<dbReference type="Pfam" id="PF00561">
    <property type="entry name" value="Abhydrolase_1"/>
    <property type="match status" value="1"/>
</dbReference>
<evidence type="ECO:0000259" key="3">
    <source>
        <dbReference type="Pfam" id="PF00561"/>
    </source>
</evidence>
<organism evidence="4 5">
    <name type="scientific">Steinernema hermaphroditum</name>
    <dbReference type="NCBI Taxonomy" id="289476"/>
    <lineage>
        <taxon>Eukaryota</taxon>
        <taxon>Metazoa</taxon>
        <taxon>Ecdysozoa</taxon>
        <taxon>Nematoda</taxon>
        <taxon>Chromadorea</taxon>
        <taxon>Rhabditida</taxon>
        <taxon>Tylenchina</taxon>
        <taxon>Panagrolaimomorpha</taxon>
        <taxon>Strongyloidoidea</taxon>
        <taxon>Steinernematidae</taxon>
        <taxon>Steinernema</taxon>
    </lineage>
</organism>
<dbReference type="GO" id="GO:0055088">
    <property type="term" value="P:lipid homeostasis"/>
    <property type="evidence" value="ECO:0007669"/>
    <property type="project" value="TreeGrafter"/>
</dbReference>
<gene>
    <name evidence="4" type="ORF">QR680_004422</name>
</gene>
<dbReference type="InterPro" id="IPR029058">
    <property type="entry name" value="AB_hydrolase_fold"/>
</dbReference>
<name>A0AA39LT57_9BILA</name>
<dbReference type="EMBL" id="JAUCMV010000003">
    <property type="protein sequence ID" value="KAK0409231.1"/>
    <property type="molecule type" value="Genomic_DNA"/>
</dbReference>
<dbReference type="AlphaFoldDB" id="A0AA39LT57"/>
<proteinExistence type="inferred from homology"/>
<feature type="domain" description="AB hydrolase-1" evidence="3">
    <location>
        <begin position="159"/>
        <end position="381"/>
    </location>
</feature>
<feature type="transmembrane region" description="Helical" evidence="2">
    <location>
        <begin position="21"/>
        <end position="46"/>
    </location>
</feature>
<evidence type="ECO:0000313" key="5">
    <source>
        <dbReference type="Proteomes" id="UP001175271"/>
    </source>
</evidence>
<comment type="caution">
    <text evidence="4">The sequence shown here is derived from an EMBL/GenBank/DDBJ whole genome shotgun (WGS) entry which is preliminary data.</text>
</comment>
<dbReference type="GO" id="GO:0005739">
    <property type="term" value="C:mitochondrion"/>
    <property type="evidence" value="ECO:0007669"/>
    <property type="project" value="TreeGrafter"/>
</dbReference>
<dbReference type="GO" id="GO:0042171">
    <property type="term" value="F:lysophosphatidic acid acyltransferase activity"/>
    <property type="evidence" value="ECO:0007669"/>
    <property type="project" value="TreeGrafter"/>
</dbReference>
<keyword evidence="2" id="KW-1133">Transmembrane helix</keyword>
<dbReference type="SUPFAM" id="SSF53474">
    <property type="entry name" value="alpha/beta-Hydrolases"/>
    <property type="match status" value="1"/>
</dbReference>
<keyword evidence="2" id="KW-0812">Transmembrane</keyword>
<accession>A0AA39LT57</accession>
<dbReference type="Proteomes" id="UP001175271">
    <property type="component" value="Unassembled WGS sequence"/>
</dbReference>
<evidence type="ECO:0000256" key="1">
    <source>
        <dbReference type="ARBA" id="ARBA00038097"/>
    </source>
</evidence>
<evidence type="ECO:0000256" key="2">
    <source>
        <dbReference type="SAM" id="Phobius"/>
    </source>
</evidence>
<dbReference type="PANTHER" id="PTHR42886">
    <property type="entry name" value="RE40534P-RELATED"/>
    <property type="match status" value="1"/>
</dbReference>
<comment type="similarity">
    <text evidence="1">Belongs to the peptidase S33 family. ABHD4/ABHD5 subfamily.</text>
</comment>
<dbReference type="GO" id="GO:0052689">
    <property type="term" value="F:carboxylic ester hydrolase activity"/>
    <property type="evidence" value="ECO:0007669"/>
    <property type="project" value="TreeGrafter"/>
</dbReference>
<keyword evidence="2" id="KW-0472">Membrane</keyword>
<keyword evidence="5" id="KW-1185">Reference proteome</keyword>
<dbReference type="PANTHER" id="PTHR42886:SF29">
    <property type="entry name" value="PUMMELIG, ISOFORM A"/>
    <property type="match status" value="1"/>
</dbReference>
<dbReference type="GO" id="GO:0006654">
    <property type="term" value="P:phosphatidic acid biosynthetic process"/>
    <property type="evidence" value="ECO:0007669"/>
    <property type="project" value="TreeGrafter"/>
</dbReference>
<reference evidence="4" key="1">
    <citation type="submission" date="2023-06" db="EMBL/GenBank/DDBJ databases">
        <title>Genomic analysis of the entomopathogenic nematode Steinernema hermaphroditum.</title>
        <authorList>
            <person name="Schwarz E.M."/>
            <person name="Heppert J.K."/>
            <person name="Baniya A."/>
            <person name="Schwartz H.T."/>
            <person name="Tan C.-H."/>
            <person name="Antoshechkin I."/>
            <person name="Sternberg P.W."/>
            <person name="Goodrich-Blair H."/>
            <person name="Dillman A.R."/>
        </authorList>
    </citation>
    <scope>NUCLEOTIDE SEQUENCE</scope>
    <source>
        <strain evidence="4">PS9179</strain>
        <tissue evidence="4">Whole animal</tissue>
    </source>
</reference>
<sequence>MLKELSIQGIVMMMINDAFRFIFIGLMENVILRFGSVAVAGIYPFLRISTSALKNHFCEVLFGRDFVDLQPRGENRTWRSYFKWPSEIHTILNFNFHRIVQYEPFNRSKLVKAENILLQQVGRDVTIERHVTPVFAHMSSIYSIFARGLTSDYDPEKTPLVLLHELGAGVGYWARNIGTFASQRPTYALDMFGFGQSERIHGYPDCPATAEEWFVKSLEEWREAKGIEKMILLGHRLGGFVAASYAILHPERVRHLVLCEPWGFVQRQTEENEDDWIIKDMPAVLRVLPWALSKFNALDILRVSGHFGIGPTVIACQKPNLGADICPDNPEAAYEYLHQVNADYPTGEIVYGTMSCNNWAKRPMNKRFLKLDPNVPVTFILSDHEDQNLVKVVVETARWRQQRDQFTYIQNIRGGTQPNVNNPEAFNNDVLVICKLVDQNVDRRDLAKVIMY</sequence>